<evidence type="ECO:0000256" key="9">
    <source>
        <dbReference type="ARBA" id="ARBA00037847"/>
    </source>
</evidence>
<evidence type="ECO:0000256" key="3">
    <source>
        <dbReference type="ARBA" id="ARBA00022692"/>
    </source>
</evidence>
<evidence type="ECO:0000256" key="7">
    <source>
        <dbReference type="ARBA" id="ARBA00023170"/>
    </source>
</evidence>
<feature type="chain" id="PRO_5041953408" description="L domain-like protein" evidence="10">
    <location>
        <begin position="19"/>
        <end position="237"/>
    </location>
</feature>
<evidence type="ECO:0000256" key="6">
    <source>
        <dbReference type="ARBA" id="ARBA00023136"/>
    </source>
</evidence>
<keyword evidence="7" id="KW-0675">Receptor</keyword>
<organism evidence="11 12">
    <name type="scientific">Boothiomyces macroporosus</name>
    <dbReference type="NCBI Taxonomy" id="261099"/>
    <lineage>
        <taxon>Eukaryota</taxon>
        <taxon>Fungi</taxon>
        <taxon>Fungi incertae sedis</taxon>
        <taxon>Chytridiomycota</taxon>
        <taxon>Chytridiomycota incertae sedis</taxon>
        <taxon>Chytridiomycetes</taxon>
        <taxon>Rhizophydiales</taxon>
        <taxon>Terramycetaceae</taxon>
        <taxon>Boothiomyces</taxon>
    </lineage>
</organism>
<gene>
    <name evidence="11" type="ORF">HK103_006245</name>
</gene>
<evidence type="ECO:0000256" key="10">
    <source>
        <dbReference type="SAM" id="SignalP"/>
    </source>
</evidence>
<accession>A0AAD5UH79</accession>
<sequence>MVHWLLLVVKVIAGTSDCDLYNNVIAPALGATTNATRCCDGSTSICTKDGRITKLKLDGLDLVGFIPPELAQITLLDSLDLSENNFCAQPIPDLGGLVNLKSFVAGNSYLSGSLSPWISKLVNLETLEIQENNLNGTVAELGQLTNLKNVSLNSNSFTGTVPQFNQSALQTLDLGLNYFDASDLSWISNLTSLTVLNMDGIPIKGPIPSQVFQIQSLQELYYPIAKLLVKFQQISRN</sequence>
<keyword evidence="4 10" id="KW-0732">Signal</keyword>
<dbReference type="SUPFAM" id="SSF52058">
    <property type="entry name" value="L domain-like"/>
    <property type="match status" value="1"/>
</dbReference>
<comment type="subcellular location">
    <subcellularLocation>
        <location evidence="1">Cell membrane</location>
    </subcellularLocation>
    <subcellularLocation>
        <location evidence="9">Endomembrane system</location>
        <topology evidence="9">Single-pass membrane protein</topology>
    </subcellularLocation>
</comment>
<keyword evidence="12" id="KW-1185">Reference proteome</keyword>
<dbReference type="PANTHER" id="PTHR48052">
    <property type="entry name" value="UNNAMED PRODUCT"/>
    <property type="match status" value="1"/>
</dbReference>
<keyword evidence="8" id="KW-0325">Glycoprotein</keyword>
<dbReference type="EMBL" id="JADGKB010000065">
    <property type="protein sequence ID" value="KAJ3255520.1"/>
    <property type="molecule type" value="Genomic_DNA"/>
</dbReference>
<dbReference type="Proteomes" id="UP001210925">
    <property type="component" value="Unassembled WGS sequence"/>
</dbReference>
<dbReference type="InterPro" id="IPR001611">
    <property type="entry name" value="Leu-rich_rpt"/>
</dbReference>
<feature type="signal peptide" evidence="10">
    <location>
        <begin position="1"/>
        <end position="18"/>
    </location>
</feature>
<keyword evidence="3" id="KW-0812">Transmembrane</keyword>
<dbReference type="InterPro" id="IPR032675">
    <property type="entry name" value="LRR_dom_sf"/>
</dbReference>
<proteinExistence type="predicted"/>
<evidence type="ECO:0000256" key="4">
    <source>
        <dbReference type="ARBA" id="ARBA00022729"/>
    </source>
</evidence>
<comment type="caution">
    <text evidence="11">The sequence shown here is derived from an EMBL/GenBank/DDBJ whole genome shotgun (WGS) entry which is preliminary data.</text>
</comment>
<name>A0AAD5UH79_9FUNG</name>
<protein>
    <recommendedName>
        <fullName evidence="13">L domain-like protein</fullName>
    </recommendedName>
</protein>
<dbReference type="PANTHER" id="PTHR48052:SF8">
    <property type="entry name" value="LRR RECEPTOR-LIKE SERINE_THREONINE-PROTEIN KINASE FLS2"/>
    <property type="match status" value="1"/>
</dbReference>
<evidence type="ECO:0000256" key="1">
    <source>
        <dbReference type="ARBA" id="ARBA00004236"/>
    </source>
</evidence>
<dbReference type="Pfam" id="PF00560">
    <property type="entry name" value="LRR_1"/>
    <property type="match status" value="1"/>
</dbReference>
<evidence type="ECO:0000256" key="2">
    <source>
        <dbReference type="ARBA" id="ARBA00022475"/>
    </source>
</evidence>
<dbReference type="AlphaFoldDB" id="A0AAD5UH79"/>
<evidence type="ECO:0000313" key="11">
    <source>
        <dbReference type="EMBL" id="KAJ3255520.1"/>
    </source>
</evidence>
<keyword evidence="2" id="KW-1003">Cell membrane</keyword>
<dbReference type="GO" id="GO:0012505">
    <property type="term" value="C:endomembrane system"/>
    <property type="evidence" value="ECO:0007669"/>
    <property type="project" value="UniProtKB-SubCell"/>
</dbReference>
<evidence type="ECO:0000256" key="5">
    <source>
        <dbReference type="ARBA" id="ARBA00022989"/>
    </source>
</evidence>
<dbReference type="GO" id="GO:0005886">
    <property type="term" value="C:plasma membrane"/>
    <property type="evidence" value="ECO:0007669"/>
    <property type="project" value="UniProtKB-SubCell"/>
</dbReference>
<dbReference type="Gene3D" id="3.80.10.10">
    <property type="entry name" value="Ribonuclease Inhibitor"/>
    <property type="match status" value="2"/>
</dbReference>
<evidence type="ECO:0008006" key="13">
    <source>
        <dbReference type="Google" id="ProtNLM"/>
    </source>
</evidence>
<reference evidence="11" key="1">
    <citation type="submission" date="2020-05" db="EMBL/GenBank/DDBJ databases">
        <title>Phylogenomic resolution of chytrid fungi.</title>
        <authorList>
            <person name="Stajich J.E."/>
            <person name="Amses K."/>
            <person name="Simmons R."/>
            <person name="Seto K."/>
            <person name="Myers J."/>
            <person name="Bonds A."/>
            <person name="Quandt C.A."/>
            <person name="Barry K."/>
            <person name="Liu P."/>
            <person name="Grigoriev I."/>
            <person name="Longcore J.E."/>
            <person name="James T.Y."/>
        </authorList>
    </citation>
    <scope>NUCLEOTIDE SEQUENCE</scope>
    <source>
        <strain evidence="11">PLAUS21</strain>
    </source>
</reference>
<evidence type="ECO:0000313" key="12">
    <source>
        <dbReference type="Proteomes" id="UP001210925"/>
    </source>
</evidence>
<evidence type="ECO:0000256" key="8">
    <source>
        <dbReference type="ARBA" id="ARBA00023180"/>
    </source>
</evidence>
<keyword evidence="6" id="KW-0472">Membrane</keyword>
<keyword evidence="5" id="KW-1133">Transmembrane helix</keyword>